<feature type="transmembrane region" description="Helical" evidence="1">
    <location>
        <begin position="20"/>
        <end position="39"/>
    </location>
</feature>
<evidence type="ECO:0000256" key="1">
    <source>
        <dbReference type="SAM" id="Phobius"/>
    </source>
</evidence>
<organism evidence="2 3">
    <name type="scientific">Heterorhabditis bacteriophora</name>
    <name type="common">Entomopathogenic nematode worm</name>
    <dbReference type="NCBI Taxonomy" id="37862"/>
    <lineage>
        <taxon>Eukaryota</taxon>
        <taxon>Metazoa</taxon>
        <taxon>Ecdysozoa</taxon>
        <taxon>Nematoda</taxon>
        <taxon>Chromadorea</taxon>
        <taxon>Rhabditida</taxon>
        <taxon>Rhabditina</taxon>
        <taxon>Rhabditomorpha</taxon>
        <taxon>Strongyloidea</taxon>
        <taxon>Heterorhabditidae</taxon>
        <taxon>Heterorhabditis</taxon>
    </lineage>
</organism>
<keyword evidence="1" id="KW-0472">Membrane</keyword>
<dbReference type="Proteomes" id="UP000095283">
    <property type="component" value="Unplaced"/>
</dbReference>
<name>A0A1I7WKL5_HETBA</name>
<dbReference type="WBParaSite" id="Hba_05596">
    <property type="protein sequence ID" value="Hba_05596"/>
    <property type="gene ID" value="Hba_05596"/>
</dbReference>
<reference evidence="3" key="1">
    <citation type="submission" date="2016-11" db="UniProtKB">
        <authorList>
            <consortium name="WormBaseParasite"/>
        </authorList>
    </citation>
    <scope>IDENTIFICATION</scope>
</reference>
<accession>A0A1I7WKL5</accession>
<evidence type="ECO:0000313" key="2">
    <source>
        <dbReference type="Proteomes" id="UP000095283"/>
    </source>
</evidence>
<evidence type="ECO:0000313" key="3">
    <source>
        <dbReference type="WBParaSite" id="Hba_05596"/>
    </source>
</evidence>
<keyword evidence="1" id="KW-1133">Transmembrane helix</keyword>
<sequence>MNRLAYGFSSKLHLHACRIIYIYINFIISEYNICFRWLWQHFSTCSIYYYAKFR</sequence>
<dbReference type="AlphaFoldDB" id="A0A1I7WKL5"/>
<keyword evidence="1" id="KW-0812">Transmembrane</keyword>
<protein>
    <submittedName>
        <fullName evidence="3">Uncharacterized protein</fullName>
    </submittedName>
</protein>
<proteinExistence type="predicted"/>
<keyword evidence="2" id="KW-1185">Reference proteome</keyword>